<comment type="caution">
    <text evidence="1">The sequence shown here is derived from an EMBL/GenBank/DDBJ whole genome shotgun (WGS) entry which is preliminary data.</text>
</comment>
<dbReference type="EMBL" id="BFAD01000002">
    <property type="protein sequence ID" value="GBE79738.1"/>
    <property type="molecule type" value="Genomic_DNA"/>
</dbReference>
<dbReference type="Proteomes" id="UP000287166">
    <property type="component" value="Unassembled WGS sequence"/>
</dbReference>
<name>A0A401GC22_9APHY</name>
<sequence>MVRRPVYCSWTASWKLGLYHIPWYARSAPHGNSGQFLPMHAVLPPPSSPLSHVARLALVLMPRGKALSNDLRQVLVNMVCRLDLPKIVEYTQCKKHTVERMLQDYQHHHTASRILLRRDLRR</sequence>
<accession>A0A401GC22</accession>
<dbReference type="RefSeq" id="XP_027610651.1">
    <property type="nucleotide sequence ID" value="XM_027754850.1"/>
</dbReference>
<protein>
    <submittedName>
        <fullName evidence="1">Uncharacterized protein</fullName>
    </submittedName>
</protein>
<gene>
    <name evidence="1" type="ORF">SCP_0209390</name>
</gene>
<keyword evidence="2" id="KW-1185">Reference proteome</keyword>
<evidence type="ECO:0000313" key="2">
    <source>
        <dbReference type="Proteomes" id="UP000287166"/>
    </source>
</evidence>
<proteinExistence type="predicted"/>
<dbReference type="InParanoid" id="A0A401GC22"/>
<evidence type="ECO:0000313" key="1">
    <source>
        <dbReference type="EMBL" id="GBE79738.1"/>
    </source>
</evidence>
<reference evidence="1 2" key="1">
    <citation type="journal article" date="2018" name="Sci. Rep.">
        <title>Genome sequence of the cauliflower mushroom Sparassis crispa (Hanabiratake) and its association with beneficial usage.</title>
        <authorList>
            <person name="Kiyama R."/>
            <person name="Furutani Y."/>
            <person name="Kawaguchi K."/>
            <person name="Nakanishi T."/>
        </authorList>
    </citation>
    <scope>NUCLEOTIDE SEQUENCE [LARGE SCALE GENOMIC DNA]</scope>
</reference>
<dbReference type="AlphaFoldDB" id="A0A401GC22"/>
<dbReference type="GeneID" id="38776655"/>
<dbReference type="OrthoDB" id="3264182at2759"/>
<organism evidence="1 2">
    <name type="scientific">Sparassis crispa</name>
    <dbReference type="NCBI Taxonomy" id="139825"/>
    <lineage>
        <taxon>Eukaryota</taxon>
        <taxon>Fungi</taxon>
        <taxon>Dikarya</taxon>
        <taxon>Basidiomycota</taxon>
        <taxon>Agaricomycotina</taxon>
        <taxon>Agaricomycetes</taxon>
        <taxon>Polyporales</taxon>
        <taxon>Sparassidaceae</taxon>
        <taxon>Sparassis</taxon>
    </lineage>
</organism>